<protein>
    <submittedName>
        <fullName evidence="1">Spo0E like sporulation regulatory protein</fullName>
    </submittedName>
</protein>
<dbReference type="OrthoDB" id="1684520at2"/>
<dbReference type="AlphaFoldDB" id="A0A366JJR0"/>
<comment type="caution">
    <text evidence="1">The sequence shown here is derived from an EMBL/GenBank/DDBJ whole genome shotgun (WGS) entry which is preliminary data.</text>
</comment>
<dbReference type="Pfam" id="PF09388">
    <property type="entry name" value="SpoOE-like"/>
    <property type="match status" value="1"/>
</dbReference>
<accession>A0A366JJR0</accession>
<dbReference type="InterPro" id="IPR018540">
    <property type="entry name" value="Spo0E-like"/>
</dbReference>
<organism evidence="1 2">
    <name type="scientific">Cytobacillus firmus</name>
    <name type="common">Bacillus firmus</name>
    <dbReference type="NCBI Taxonomy" id="1399"/>
    <lineage>
        <taxon>Bacteria</taxon>
        <taxon>Bacillati</taxon>
        <taxon>Bacillota</taxon>
        <taxon>Bacilli</taxon>
        <taxon>Bacillales</taxon>
        <taxon>Bacillaceae</taxon>
        <taxon>Cytobacillus</taxon>
    </lineage>
</organism>
<dbReference type="InterPro" id="IPR036638">
    <property type="entry name" value="HLH_DNA-bd_sf"/>
</dbReference>
<evidence type="ECO:0000313" key="2">
    <source>
        <dbReference type="Proteomes" id="UP000252731"/>
    </source>
</evidence>
<proteinExistence type="predicted"/>
<dbReference type="Proteomes" id="UP000252731">
    <property type="component" value="Unassembled WGS sequence"/>
</dbReference>
<sequence length="52" mass="6228">MCNFCRELNKKIQFLRKVLIETGIKKGLKHPETIKNSQMLDELIFRFQSKCK</sequence>
<name>A0A366JJR0_CYTFI</name>
<dbReference type="EMBL" id="QNSF01000018">
    <property type="protein sequence ID" value="RBP87608.1"/>
    <property type="molecule type" value="Genomic_DNA"/>
</dbReference>
<dbReference type="GO" id="GO:0043937">
    <property type="term" value="P:regulation of sporulation"/>
    <property type="evidence" value="ECO:0007669"/>
    <property type="project" value="InterPro"/>
</dbReference>
<reference evidence="1 2" key="1">
    <citation type="submission" date="2018-06" db="EMBL/GenBank/DDBJ databases">
        <title>Freshwater and sediment microbial communities from various areas in North America, analyzing microbe dynamics in response to fracking.</title>
        <authorList>
            <person name="Lamendella R."/>
        </authorList>
    </citation>
    <scope>NUCLEOTIDE SEQUENCE [LARGE SCALE GENOMIC DNA]</scope>
    <source>
        <strain evidence="1 2">14_TX</strain>
    </source>
</reference>
<keyword evidence="2" id="KW-1185">Reference proteome</keyword>
<dbReference type="RefSeq" id="WP_113885199.1">
    <property type="nucleotide sequence ID" value="NZ_QNSF01000018.1"/>
</dbReference>
<dbReference type="GO" id="GO:0046983">
    <property type="term" value="F:protein dimerization activity"/>
    <property type="evidence" value="ECO:0007669"/>
    <property type="project" value="InterPro"/>
</dbReference>
<dbReference type="InterPro" id="IPR037208">
    <property type="entry name" value="Spo0E-like_sf"/>
</dbReference>
<evidence type="ECO:0000313" key="1">
    <source>
        <dbReference type="EMBL" id="RBP87608.1"/>
    </source>
</evidence>
<gene>
    <name evidence="1" type="ORF">DFO70_11830</name>
</gene>
<dbReference type="Gene3D" id="4.10.280.10">
    <property type="entry name" value="Helix-loop-helix DNA-binding domain"/>
    <property type="match status" value="1"/>
</dbReference>
<dbReference type="SUPFAM" id="SSF140500">
    <property type="entry name" value="BAS1536-like"/>
    <property type="match status" value="1"/>
</dbReference>